<feature type="transmembrane region" description="Helical" evidence="2">
    <location>
        <begin position="136"/>
        <end position="156"/>
    </location>
</feature>
<feature type="compositionally biased region" description="Basic and acidic residues" evidence="1">
    <location>
        <begin position="57"/>
        <end position="86"/>
    </location>
</feature>
<feature type="compositionally biased region" description="Low complexity" evidence="1">
    <location>
        <begin position="9"/>
        <end position="26"/>
    </location>
</feature>
<proteinExistence type="predicted"/>
<protein>
    <submittedName>
        <fullName evidence="3">DUF3043 domain-containing protein</fullName>
    </submittedName>
</protein>
<organism evidence="3 4">
    <name type="scientific">Cryptosporangium japonicum</name>
    <dbReference type="NCBI Taxonomy" id="80872"/>
    <lineage>
        <taxon>Bacteria</taxon>
        <taxon>Bacillati</taxon>
        <taxon>Actinomycetota</taxon>
        <taxon>Actinomycetes</taxon>
        <taxon>Cryptosporangiales</taxon>
        <taxon>Cryptosporangiaceae</taxon>
        <taxon>Cryptosporangium</taxon>
    </lineage>
</organism>
<dbReference type="InterPro" id="IPR021403">
    <property type="entry name" value="DUF3043"/>
</dbReference>
<comment type="caution">
    <text evidence="3">The sequence shown here is derived from an EMBL/GenBank/DDBJ whole genome shotgun (WGS) entry which is preliminary data.</text>
</comment>
<keyword evidence="2" id="KW-0472">Membrane</keyword>
<dbReference type="Pfam" id="PF11241">
    <property type="entry name" value="DUF3043"/>
    <property type="match status" value="1"/>
</dbReference>
<reference evidence="3 4" key="1">
    <citation type="journal article" date="2019" name="Int. J. Syst. Evol. Microbiol.">
        <title>The Global Catalogue of Microorganisms (GCM) 10K type strain sequencing project: providing services to taxonomists for standard genome sequencing and annotation.</title>
        <authorList>
            <consortium name="The Broad Institute Genomics Platform"/>
            <consortium name="The Broad Institute Genome Sequencing Center for Infectious Disease"/>
            <person name="Wu L."/>
            <person name="Ma J."/>
        </authorList>
    </citation>
    <scope>NUCLEOTIDE SEQUENCE [LARGE SCALE GENOMIC DNA]</scope>
    <source>
        <strain evidence="3 4">JCM 10425</strain>
    </source>
</reference>
<evidence type="ECO:0000313" key="3">
    <source>
        <dbReference type="EMBL" id="GAA0244472.1"/>
    </source>
</evidence>
<feature type="compositionally biased region" description="Polar residues" evidence="1">
    <location>
        <begin position="41"/>
        <end position="54"/>
    </location>
</feature>
<evidence type="ECO:0000256" key="2">
    <source>
        <dbReference type="SAM" id="Phobius"/>
    </source>
</evidence>
<feature type="transmembrane region" description="Helical" evidence="2">
    <location>
        <begin position="107"/>
        <end position="124"/>
    </location>
</feature>
<feature type="region of interest" description="Disordered" evidence="1">
    <location>
        <begin position="1"/>
        <end position="86"/>
    </location>
</feature>
<evidence type="ECO:0000313" key="4">
    <source>
        <dbReference type="Proteomes" id="UP001500967"/>
    </source>
</evidence>
<gene>
    <name evidence="3" type="ORF">GCM10009539_32420</name>
</gene>
<evidence type="ECO:0000256" key="1">
    <source>
        <dbReference type="SAM" id="MobiDB-lite"/>
    </source>
</evidence>
<keyword evidence="2" id="KW-1133">Transmembrane helix</keyword>
<sequence length="201" mass="22688">MSLLRRKSTPVSDEVPETVEPVSEPTGKAYTPGKGRPTPKRTANSRPRNVTAAATPTDKKAMRAKMREERSRAYEGMRRGEEKYLSPRDKGPVRRLVRDLVDARRNVGSYFLIGALAVLLFSQPQWPSAVRFGANILWLLLIVAILADVFLISRLIRKNVRERFPNAPDKLGGLTFYGVMRSVQFRRMRTPGPQVKIGEKV</sequence>
<dbReference type="Proteomes" id="UP001500967">
    <property type="component" value="Unassembled WGS sequence"/>
</dbReference>
<keyword evidence="2" id="KW-0812">Transmembrane</keyword>
<accession>A0ABN0UAW1</accession>
<dbReference type="EMBL" id="BAAAGX010000012">
    <property type="protein sequence ID" value="GAA0244472.1"/>
    <property type="molecule type" value="Genomic_DNA"/>
</dbReference>
<keyword evidence="4" id="KW-1185">Reference proteome</keyword>
<name>A0ABN0UAW1_9ACTN</name>